<dbReference type="AlphaFoldDB" id="A0A4Y9F1F8"/>
<accession>A0A4Y9F1F8</accession>
<organism evidence="1 2">
    <name type="scientific">Rothia nasimurium</name>
    <dbReference type="NCBI Taxonomy" id="85336"/>
    <lineage>
        <taxon>Bacteria</taxon>
        <taxon>Bacillati</taxon>
        <taxon>Actinomycetota</taxon>
        <taxon>Actinomycetes</taxon>
        <taxon>Micrococcales</taxon>
        <taxon>Micrococcaceae</taxon>
        <taxon>Rothia</taxon>
    </lineage>
</organism>
<dbReference type="RefSeq" id="WP_135013864.1">
    <property type="nucleotide sequence ID" value="NZ_JADGLK010000057.1"/>
</dbReference>
<evidence type="ECO:0000313" key="1">
    <source>
        <dbReference type="EMBL" id="TFU20492.1"/>
    </source>
</evidence>
<gene>
    <name evidence="1" type="ORF">E4U03_11465</name>
</gene>
<evidence type="ECO:0008006" key="3">
    <source>
        <dbReference type="Google" id="ProtNLM"/>
    </source>
</evidence>
<dbReference type="Proteomes" id="UP000297951">
    <property type="component" value="Unassembled WGS sequence"/>
</dbReference>
<sequence length="71" mass="8061">MTVSQFSPRDIIIRPINLDSDADTEQLNALESACDEKLYGFPSTTTVEERRAILAPSSYYENHRWIAEVQG</sequence>
<dbReference type="EMBL" id="SPQC01000057">
    <property type="protein sequence ID" value="TFU20492.1"/>
    <property type="molecule type" value="Genomic_DNA"/>
</dbReference>
<comment type="caution">
    <text evidence="1">The sequence shown here is derived from an EMBL/GenBank/DDBJ whole genome shotgun (WGS) entry which is preliminary data.</text>
</comment>
<reference evidence="1 2" key="1">
    <citation type="submission" date="2019-03" db="EMBL/GenBank/DDBJ databases">
        <title>Diversity of the mouse oral microbiome.</title>
        <authorList>
            <person name="Joseph S."/>
            <person name="Aduse-Opoku J."/>
            <person name="Curtis M."/>
            <person name="Wade W."/>
            <person name="Hashim A."/>
        </authorList>
    </citation>
    <scope>NUCLEOTIDE SEQUENCE [LARGE SCALE GENOMIC DNA]</scope>
    <source>
        <strain evidence="2">irhom_31</strain>
    </source>
</reference>
<proteinExistence type="predicted"/>
<name>A0A4Y9F1F8_9MICC</name>
<protein>
    <recommendedName>
        <fullName evidence="3">N-acetyltransferase</fullName>
    </recommendedName>
</protein>
<evidence type="ECO:0000313" key="2">
    <source>
        <dbReference type="Proteomes" id="UP000297951"/>
    </source>
</evidence>